<proteinExistence type="predicted"/>
<dbReference type="Proteomes" id="UP001221898">
    <property type="component" value="Unassembled WGS sequence"/>
</dbReference>
<comment type="caution">
    <text evidence="2">The sequence shown here is derived from an EMBL/GenBank/DDBJ whole genome shotgun (WGS) entry which is preliminary data.</text>
</comment>
<protein>
    <submittedName>
        <fullName evidence="2">Uncharacterized protein</fullName>
    </submittedName>
</protein>
<feature type="region of interest" description="Disordered" evidence="1">
    <location>
        <begin position="69"/>
        <end position="94"/>
    </location>
</feature>
<gene>
    <name evidence="2" type="ORF">AAFF_G00167660</name>
</gene>
<sequence length="109" mass="11912">MIALHRRLCRRCRHAHRLQLCCYSSSFHPRLLLQDRSLHAGSGLRAPAVSPATMQSPRTMIPQCLSVGRSAQVSSGRDGLGLRRAASSRAERDDDGLLQVSSFAANTAE</sequence>
<evidence type="ECO:0000313" key="3">
    <source>
        <dbReference type="Proteomes" id="UP001221898"/>
    </source>
</evidence>
<dbReference type="AlphaFoldDB" id="A0AAD7RM84"/>
<dbReference type="EMBL" id="JAINUG010000224">
    <property type="protein sequence ID" value="KAJ8386650.1"/>
    <property type="molecule type" value="Genomic_DNA"/>
</dbReference>
<evidence type="ECO:0000256" key="1">
    <source>
        <dbReference type="SAM" id="MobiDB-lite"/>
    </source>
</evidence>
<organism evidence="2 3">
    <name type="scientific">Aldrovandia affinis</name>
    <dbReference type="NCBI Taxonomy" id="143900"/>
    <lineage>
        <taxon>Eukaryota</taxon>
        <taxon>Metazoa</taxon>
        <taxon>Chordata</taxon>
        <taxon>Craniata</taxon>
        <taxon>Vertebrata</taxon>
        <taxon>Euteleostomi</taxon>
        <taxon>Actinopterygii</taxon>
        <taxon>Neopterygii</taxon>
        <taxon>Teleostei</taxon>
        <taxon>Notacanthiformes</taxon>
        <taxon>Halosauridae</taxon>
        <taxon>Aldrovandia</taxon>
    </lineage>
</organism>
<accession>A0AAD7RM84</accession>
<reference evidence="2" key="1">
    <citation type="journal article" date="2023" name="Science">
        <title>Genome structures resolve the early diversification of teleost fishes.</title>
        <authorList>
            <person name="Parey E."/>
            <person name="Louis A."/>
            <person name="Montfort J."/>
            <person name="Bouchez O."/>
            <person name="Roques C."/>
            <person name="Iampietro C."/>
            <person name="Lluch J."/>
            <person name="Castinel A."/>
            <person name="Donnadieu C."/>
            <person name="Desvignes T."/>
            <person name="Floi Bucao C."/>
            <person name="Jouanno E."/>
            <person name="Wen M."/>
            <person name="Mejri S."/>
            <person name="Dirks R."/>
            <person name="Jansen H."/>
            <person name="Henkel C."/>
            <person name="Chen W.J."/>
            <person name="Zahm M."/>
            <person name="Cabau C."/>
            <person name="Klopp C."/>
            <person name="Thompson A.W."/>
            <person name="Robinson-Rechavi M."/>
            <person name="Braasch I."/>
            <person name="Lecointre G."/>
            <person name="Bobe J."/>
            <person name="Postlethwait J.H."/>
            <person name="Berthelot C."/>
            <person name="Roest Crollius H."/>
            <person name="Guiguen Y."/>
        </authorList>
    </citation>
    <scope>NUCLEOTIDE SEQUENCE</scope>
    <source>
        <strain evidence="2">NC1722</strain>
    </source>
</reference>
<evidence type="ECO:0000313" key="2">
    <source>
        <dbReference type="EMBL" id="KAJ8386650.1"/>
    </source>
</evidence>
<name>A0AAD7RM84_9TELE</name>
<keyword evidence="3" id="KW-1185">Reference proteome</keyword>